<evidence type="ECO:0000313" key="1">
    <source>
        <dbReference type="EMBL" id="QES53156.1"/>
    </source>
</evidence>
<dbReference type="Proteomes" id="UP000324101">
    <property type="component" value="Chromosome"/>
</dbReference>
<dbReference type="AlphaFoldDB" id="A0A5P2DDI9"/>
<evidence type="ECO:0000313" key="2">
    <source>
        <dbReference type="Proteomes" id="UP000324101"/>
    </source>
</evidence>
<proteinExistence type="predicted"/>
<accession>A0A5P2DDI9</accession>
<gene>
    <name evidence="1" type="ORF">DEJ51_01880</name>
</gene>
<reference evidence="1 2" key="1">
    <citation type="submission" date="2018-05" db="EMBL/GenBank/DDBJ databases">
        <title>Streptomyces venezuelae.</title>
        <authorList>
            <person name="Kim W."/>
            <person name="Lee N."/>
            <person name="Cho B.-K."/>
        </authorList>
    </citation>
    <scope>NUCLEOTIDE SEQUENCE [LARGE SCALE GENOMIC DNA]</scope>
    <source>
        <strain evidence="1 2">ATCC 21018</strain>
    </source>
</reference>
<organism evidence="1 2">
    <name type="scientific">Streptomyces venezuelae</name>
    <dbReference type="NCBI Taxonomy" id="54571"/>
    <lineage>
        <taxon>Bacteria</taxon>
        <taxon>Bacillati</taxon>
        <taxon>Actinomycetota</taxon>
        <taxon>Actinomycetes</taxon>
        <taxon>Kitasatosporales</taxon>
        <taxon>Streptomycetaceae</taxon>
        <taxon>Streptomyces</taxon>
    </lineage>
</organism>
<protein>
    <submittedName>
        <fullName evidence="1">Uncharacterized protein</fullName>
    </submittedName>
</protein>
<sequence length="122" mass="13111">MSIFATWLLLAEDGDAAAPLVYRGSHVNPADSDPRAGLLEVAAIPNHCHPRVRDLDTAPDARVPAEAPPVEGLPVEYLRVAVAQSAGTFPGGLPGHATVIIDRAQVERLRDTLTEWLDTDER</sequence>
<dbReference type="RefSeq" id="WP_150255680.1">
    <property type="nucleotide sequence ID" value="NZ_CP029189.1"/>
</dbReference>
<name>A0A5P2DDI9_STRVZ</name>
<dbReference type="EMBL" id="CP029189">
    <property type="protein sequence ID" value="QES53156.1"/>
    <property type="molecule type" value="Genomic_DNA"/>
</dbReference>
<dbReference type="OrthoDB" id="4311802at2"/>